<evidence type="ECO:0000256" key="6">
    <source>
        <dbReference type="ARBA" id="ARBA00025513"/>
    </source>
</evidence>
<organism evidence="10 11">
    <name type="scientific">Lachnellula suecica</name>
    <dbReference type="NCBI Taxonomy" id="602035"/>
    <lineage>
        <taxon>Eukaryota</taxon>
        <taxon>Fungi</taxon>
        <taxon>Dikarya</taxon>
        <taxon>Ascomycota</taxon>
        <taxon>Pezizomycotina</taxon>
        <taxon>Leotiomycetes</taxon>
        <taxon>Helotiales</taxon>
        <taxon>Lachnaceae</taxon>
        <taxon>Lachnellula</taxon>
    </lineage>
</organism>
<evidence type="ECO:0000256" key="2">
    <source>
        <dbReference type="ARBA" id="ARBA00008035"/>
    </source>
</evidence>
<evidence type="ECO:0000256" key="4">
    <source>
        <dbReference type="ARBA" id="ARBA00023163"/>
    </source>
</evidence>
<gene>
    <name evidence="10" type="primary">EPL1</name>
    <name evidence="10" type="ORF">LSUE1_G003208</name>
</gene>
<feature type="region of interest" description="Disordered" evidence="8">
    <location>
        <begin position="514"/>
        <end position="550"/>
    </location>
</feature>
<dbReference type="PANTHER" id="PTHR14898">
    <property type="entry name" value="ENHANCER OF POLYCOMB"/>
    <property type="match status" value="1"/>
</dbReference>
<proteinExistence type="inferred from homology"/>
<comment type="caution">
    <text evidence="10">The sequence shown here is derived from an EMBL/GenBank/DDBJ whole genome shotgun (WGS) entry which is preliminary data.</text>
</comment>
<dbReference type="GO" id="GO:0035267">
    <property type="term" value="C:NuA4 histone acetyltransferase complex"/>
    <property type="evidence" value="ECO:0007669"/>
    <property type="project" value="InterPro"/>
</dbReference>
<reference evidence="10 11" key="1">
    <citation type="submission" date="2018-05" db="EMBL/GenBank/DDBJ databases">
        <title>Genome sequencing and assembly of the regulated plant pathogen Lachnellula willkommii and related sister species for the development of diagnostic species identification markers.</title>
        <authorList>
            <person name="Giroux E."/>
            <person name="Bilodeau G."/>
        </authorList>
    </citation>
    <scope>NUCLEOTIDE SEQUENCE [LARGE SCALE GENOMIC DNA]</scope>
    <source>
        <strain evidence="10 11">CBS 268.59</strain>
    </source>
</reference>
<dbReference type="AlphaFoldDB" id="A0A8T9C8U0"/>
<keyword evidence="4 7" id="KW-0804">Transcription</keyword>
<feature type="region of interest" description="Disordered" evidence="8">
    <location>
        <begin position="302"/>
        <end position="334"/>
    </location>
</feature>
<evidence type="ECO:0000313" key="11">
    <source>
        <dbReference type="Proteomes" id="UP000469558"/>
    </source>
</evidence>
<evidence type="ECO:0000256" key="3">
    <source>
        <dbReference type="ARBA" id="ARBA00023015"/>
    </source>
</evidence>
<dbReference type="Pfam" id="PF10513">
    <property type="entry name" value="EPL1"/>
    <property type="match status" value="1"/>
</dbReference>
<dbReference type="GO" id="GO:0005634">
    <property type="term" value="C:nucleus"/>
    <property type="evidence" value="ECO:0007669"/>
    <property type="project" value="UniProtKB-SubCell"/>
</dbReference>
<name>A0A8T9C8U0_9HELO</name>
<keyword evidence="11" id="KW-1185">Reference proteome</keyword>
<dbReference type="GO" id="GO:0006357">
    <property type="term" value="P:regulation of transcription by RNA polymerase II"/>
    <property type="evidence" value="ECO:0007669"/>
    <property type="project" value="InterPro"/>
</dbReference>
<evidence type="ECO:0000256" key="1">
    <source>
        <dbReference type="ARBA" id="ARBA00004123"/>
    </source>
</evidence>
<evidence type="ECO:0000256" key="7">
    <source>
        <dbReference type="RuleBase" id="RU361124"/>
    </source>
</evidence>
<keyword evidence="3 7" id="KW-0805">Transcription regulation</keyword>
<dbReference type="InterPro" id="IPR019542">
    <property type="entry name" value="Enhancer_polycomb-like_N"/>
</dbReference>
<sequence length="550" mass="63237">MAPQGRLVRTRKITPKTVQPVLREDQIEIDDFNSLQNAYKVETGVEGKEENEYHLQAALKSTTAGDKETEEIPAPPAVESTDINYDALYKKTFVKPVTYIRVSETVEDCIGCRYDIDGEDELWLQSFNQGKSANQKCSDDVFERIMDSFEETAAEQAPYASVDNTSIPFETLSATIKLMHPKWLLFAAEIYEHWKARRLASGNGSIQPSLKFETHQEKDDADPYVCFRRREMRQTRKTRARDVQSTDKLKKLRLELENARQLVKLAHQRETQKQDTLRCDKNVFEQRFKVKVAKNKLGIKGDDDDFINQKPQKRKSEMPQLPRGTPQMRLPARSDGRPLEADLILLSDVLAQKEIALQKEIDEKTQQHRKWNQGHVDLTRDPLSPVNGQGLETGFRPATAQYQYLMTPPSSVTSESFDQPSPAQDKQLENFAFRYSPPPEEEEHRGQPAYRRRIGRGGRLWIDRRGMCGAVKNVDENMSDRWKYDQDDDEEQPVYEVDPYDTKSLRFRATIPFPPHFFPQHSQQQGRPRPIGPNPANRAIAQVPQPAAPP</sequence>
<protein>
    <recommendedName>
        <fullName evidence="7">Enhancer of polycomb-like protein</fullName>
    </recommendedName>
</protein>
<feature type="compositionally biased region" description="Low complexity" evidence="8">
    <location>
        <begin position="539"/>
        <end position="550"/>
    </location>
</feature>
<evidence type="ECO:0000256" key="5">
    <source>
        <dbReference type="ARBA" id="ARBA00023242"/>
    </source>
</evidence>
<comment type="subcellular location">
    <subcellularLocation>
        <location evidence="1 7">Nucleus</location>
    </subcellularLocation>
</comment>
<evidence type="ECO:0000256" key="8">
    <source>
        <dbReference type="SAM" id="MobiDB-lite"/>
    </source>
</evidence>
<dbReference type="Proteomes" id="UP000469558">
    <property type="component" value="Unassembled WGS sequence"/>
</dbReference>
<dbReference type="EMBL" id="QGMK01000474">
    <property type="protein sequence ID" value="TVY81472.1"/>
    <property type="molecule type" value="Genomic_DNA"/>
</dbReference>
<comment type="similarity">
    <text evidence="2 7">Belongs to the enhancer of polycomb family.</text>
</comment>
<dbReference type="OrthoDB" id="435275at2759"/>
<evidence type="ECO:0000313" key="10">
    <source>
        <dbReference type="EMBL" id="TVY81472.1"/>
    </source>
</evidence>
<comment type="function">
    <text evidence="6">Component of the NuA4 histone acetyltransferase complex which is involved in transcriptional activation of selected genes principally by acetylation of nucleosomal histone H4 and H2A. The NuA4 complex is also involved in DNA repair. Involved in gene silencing by neighboring heterochromatin, blockage of the silencing spreading along the chromosome, and required for cell cycle progression through G2/M.</text>
</comment>
<evidence type="ECO:0000259" key="9">
    <source>
        <dbReference type="Pfam" id="PF10513"/>
    </source>
</evidence>
<accession>A0A8T9C8U0</accession>
<feature type="domain" description="Enhancer of polycomb-like N-terminal" evidence="9">
    <location>
        <begin position="10"/>
        <end position="151"/>
    </location>
</feature>
<dbReference type="InterPro" id="IPR024943">
    <property type="entry name" value="Enhancer_polycomb"/>
</dbReference>
<keyword evidence="5 7" id="KW-0539">Nucleus</keyword>